<evidence type="ECO:0000256" key="2">
    <source>
        <dbReference type="ARBA" id="ARBA00022803"/>
    </source>
</evidence>
<feature type="repeat" description="TPR" evidence="3">
    <location>
        <begin position="357"/>
        <end position="390"/>
    </location>
</feature>
<evidence type="ECO:0000313" key="4">
    <source>
        <dbReference type="EMBL" id="JAG89068.1"/>
    </source>
</evidence>
<dbReference type="EMBL" id="GCHU01004094">
    <property type="protein sequence ID" value="JAG89068.1"/>
    <property type="molecule type" value="Transcribed_RNA"/>
</dbReference>
<sequence>MEGLATRVLVGSPTLHPLQFHTKPKAKPTHSLPSLTFPRPLPIPTTITTRASLRFTHSTTFQVPKSLTLIHSPQANLRTNICCFFSRRSHGQAPKEEDRPKAKLGWGWLLLISLAFAFLNFQGPFCRPALAAWDILPDAFTVRLQIRRLRRALKRLDRKMGKKEREKLRSWLDSVEPKIKQEIQEYLSQEPDPQLVEPKAKEVTHELVEAFPYLEPKAEGVENTMKEVYPYLESVGEEKVVENMAKLGVYVWVKAGNFKRAVETLDRMIEREPLKAQWVKLKEGVLKYAARRELKANRPKAARKYFEEFLELQPFNARVLQELAVAMHKIGEDAAMVNLVKERVQQAKKVKSEKDVYNMKLLLGNVYVVQGNLEEALKQYERLTRENPNDYKAYLAQGIIYSALDRKDEAEEQFEKYYKVVPDSAPHEDFLDNIVVEAMAQGRKFFVEEKKEQLLRRRGKIRKALRRT</sequence>
<dbReference type="PROSITE" id="PS50005">
    <property type="entry name" value="TPR"/>
    <property type="match status" value="2"/>
</dbReference>
<dbReference type="SUPFAM" id="SSF48452">
    <property type="entry name" value="TPR-like"/>
    <property type="match status" value="1"/>
</dbReference>
<dbReference type="Pfam" id="PF13432">
    <property type="entry name" value="TPR_16"/>
    <property type="match status" value="2"/>
</dbReference>
<dbReference type="SMART" id="SM00028">
    <property type="entry name" value="TPR"/>
    <property type="match status" value="3"/>
</dbReference>
<dbReference type="PANTHER" id="PTHR45586:SF1">
    <property type="entry name" value="LIPOPOLYSACCHARIDE ASSEMBLY PROTEIN B"/>
    <property type="match status" value="1"/>
</dbReference>
<proteinExistence type="predicted"/>
<evidence type="ECO:0000256" key="1">
    <source>
        <dbReference type="ARBA" id="ARBA00022737"/>
    </source>
</evidence>
<dbReference type="AlphaFoldDB" id="A0A0C9SAC9"/>
<keyword evidence="1" id="KW-0677">Repeat</keyword>
<reference evidence="4" key="1">
    <citation type="submission" date="2015-02" db="EMBL/GenBank/DDBJ databases">
        <title>A transcriptome of Wollemia nobilis - a relic of Gondwana.</title>
        <authorList>
            <person name="Chia J.Y."/>
            <person name="Leong Y.S."/>
            <person name="Abdul Karim S."/>
            <person name="Wan Azmi N."/>
            <person name="Hercus R."/>
            <person name="Croft L."/>
        </authorList>
    </citation>
    <scope>NUCLEOTIDE SEQUENCE</scope>
    <source>
        <strain evidence="4">MaeBrown</strain>
        <tissue evidence="4">Leaf</tissue>
    </source>
</reference>
<protein>
    <submittedName>
        <fullName evidence="4">TSA: Wollemia nobilis Ref_Wollemi_Transcript_4124_1835 transcribed RNA sequence</fullName>
    </submittedName>
</protein>
<organism evidence="4">
    <name type="scientific">Wollemia nobilis</name>
    <dbReference type="NCBI Taxonomy" id="56998"/>
    <lineage>
        <taxon>Eukaryota</taxon>
        <taxon>Viridiplantae</taxon>
        <taxon>Streptophyta</taxon>
        <taxon>Embryophyta</taxon>
        <taxon>Tracheophyta</taxon>
        <taxon>Spermatophyta</taxon>
        <taxon>Pinopsida</taxon>
        <taxon>Pinidae</taxon>
        <taxon>Conifers II</taxon>
        <taxon>Araucariales</taxon>
        <taxon>Araucariaceae</taxon>
        <taxon>Wollemia</taxon>
    </lineage>
</organism>
<dbReference type="InterPro" id="IPR011990">
    <property type="entry name" value="TPR-like_helical_dom_sf"/>
</dbReference>
<evidence type="ECO:0000256" key="3">
    <source>
        <dbReference type="PROSITE-ProRule" id="PRU00339"/>
    </source>
</evidence>
<feature type="repeat" description="TPR" evidence="3">
    <location>
        <begin position="391"/>
        <end position="424"/>
    </location>
</feature>
<keyword evidence="2 3" id="KW-0802">TPR repeat</keyword>
<name>A0A0C9SAC9_9CONI</name>
<accession>A0A0C9SAC9</accession>
<dbReference type="PANTHER" id="PTHR45586">
    <property type="entry name" value="TPR REPEAT-CONTAINING PROTEIN PA4667"/>
    <property type="match status" value="1"/>
</dbReference>
<dbReference type="Gene3D" id="1.25.40.10">
    <property type="entry name" value="Tetratricopeptide repeat domain"/>
    <property type="match status" value="2"/>
</dbReference>
<dbReference type="InterPro" id="IPR051012">
    <property type="entry name" value="CellSynth/LPSAsmb/PSIAsmb"/>
</dbReference>
<dbReference type="InterPro" id="IPR019734">
    <property type="entry name" value="TPR_rpt"/>
</dbReference>